<feature type="transmembrane region" description="Helical" evidence="2">
    <location>
        <begin position="315"/>
        <end position="332"/>
    </location>
</feature>
<accession>A0A1H9MGX3</accession>
<dbReference type="STRING" id="478744.SAMN05444359_1297"/>
<dbReference type="OrthoDB" id="581894at2"/>
<evidence type="ECO:0000256" key="1">
    <source>
        <dbReference type="SAM" id="MobiDB-lite"/>
    </source>
</evidence>
<feature type="region of interest" description="Disordered" evidence="1">
    <location>
        <begin position="207"/>
        <end position="234"/>
    </location>
</feature>
<keyword evidence="2" id="KW-0812">Transmembrane</keyword>
<sequence length="336" mass="37608">MRRLLSLLIAVVLLSSHDMYLKLDSYFLDADRPATIKLFNGTIENSENSIDRNRMIDVSLVGNGERIHPDTTQWSERENMTLLSFNTGAPATWVAGVSTKSRDFAMDAGAFNDYLEHGGILDVLSWRKENNALDQDAVERYSKHVKTIFQVGDKKTKDWQTELGYPIEFIPLVNPYDLHPGDIFRVKLLWQGEPLGHQLVSVDSRNAHDHADSHTHAEGGDHNHASTEGEGHQHTANLVRTNAEGELILPMANEGVWYLHTIHLAESSEPGLTHESNWATLTFEIGHSHGEGTHIHGEGDEHSHSHGEEAGVPSYFFWGGSLVLLAGLFFFFNRKS</sequence>
<dbReference type="Pfam" id="PF10670">
    <property type="entry name" value="DUF4198"/>
    <property type="match status" value="1"/>
</dbReference>
<dbReference type="RefSeq" id="WP_090172277.1">
    <property type="nucleotide sequence ID" value="NZ_FOFB01000029.1"/>
</dbReference>
<dbReference type="AlphaFoldDB" id="A0A1H9MGX3"/>
<organism evidence="3 4">
    <name type="scientific">Neolewinella agarilytica</name>
    <dbReference type="NCBI Taxonomy" id="478744"/>
    <lineage>
        <taxon>Bacteria</taxon>
        <taxon>Pseudomonadati</taxon>
        <taxon>Bacteroidota</taxon>
        <taxon>Saprospiria</taxon>
        <taxon>Saprospirales</taxon>
        <taxon>Lewinellaceae</taxon>
        <taxon>Neolewinella</taxon>
    </lineage>
</organism>
<gene>
    <name evidence="3" type="ORF">SAMN05444359_1297</name>
</gene>
<protein>
    <recommendedName>
        <fullName evidence="5">NikM domain containing protein</fullName>
    </recommendedName>
</protein>
<reference evidence="4" key="1">
    <citation type="submission" date="2016-10" db="EMBL/GenBank/DDBJ databases">
        <authorList>
            <person name="Varghese N."/>
            <person name="Submissions S."/>
        </authorList>
    </citation>
    <scope>NUCLEOTIDE SEQUENCE [LARGE SCALE GENOMIC DNA]</scope>
    <source>
        <strain evidence="4">DSM 24740</strain>
    </source>
</reference>
<evidence type="ECO:0008006" key="5">
    <source>
        <dbReference type="Google" id="ProtNLM"/>
    </source>
</evidence>
<dbReference type="InParanoid" id="A0A1H9MGX3"/>
<dbReference type="EMBL" id="FOFB01000029">
    <property type="protein sequence ID" value="SER22781.1"/>
    <property type="molecule type" value="Genomic_DNA"/>
</dbReference>
<dbReference type="InterPro" id="IPR019613">
    <property type="entry name" value="DUF4198"/>
</dbReference>
<keyword evidence="2" id="KW-0472">Membrane</keyword>
<feature type="compositionally biased region" description="Basic and acidic residues" evidence="1">
    <location>
        <begin position="207"/>
        <end position="233"/>
    </location>
</feature>
<dbReference type="Proteomes" id="UP000199021">
    <property type="component" value="Unassembled WGS sequence"/>
</dbReference>
<keyword evidence="2" id="KW-1133">Transmembrane helix</keyword>
<keyword evidence="4" id="KW-1185">Reference proteome</keyword>
<evidence type="ECO:0000313" key="3">
    <source>
        <dbReference type="EMBL" id="SER22781.1"/>
    </source>
</evidence>
<evidence type="ECO:0000313" key="4">
    <source>
        <dbReference type="Proteomes" id="UP000199021"/>
    </source>
</evidence>
<proteinExistence type="predicted"/>
<name>A0A1H9MGX3_9BACT</name>
<evidence type="ECO:0000256" key="2">
    <source>
        <dbReference type="SAM" id="Phobius"/>
    </source>
</evidence>